<name>A0AA50KEY6_9GAMM</name>
<dbReference type="KEGG" id="sog:RA178_04565"/>
<dbReference type="GeneID" id="301338431"/>
<sequence>MEKALIDIRYYASDSLYETGKSLPSSCSSFFKFPKLLHYWGTRIATILGANGLSLGEFDHLYVNYTNAIPEGTMVFSDRTPEKWLRYIDCGVNFEKLKSLNESELEQFVIRSTFECLEHLCKLSIEKTEKIKLASNEVERFGSAVELPVKAKHTKSYSVLVSYKLRPNGEASHGLVKYINHKTGATFTKRFVDLKGPSDIFPLVGTISVKDGKVLITPRASFKASLYTNSYQIPMEIDLSEAASV</sequence>
<reference evidence="1" key="1">
    <citation type="submission" date="2023-08" db="EMBL/GenBank/DDBJ databases">
        <title>Complete genome sequence of Shewanella oncorhynchi Z-P2, a siderophore putrebactin-producing bacterium.</title>
        <authorList>
            <person name="Zhang Y."/>
        </authorList>
    </citation>
    <scope>NUCLEOTIDE SEQUENCE</scope>
    <source>
        <strain evidence="1">Z-P2</strain>
    </source>
</reference>
<dbReference type="Proteomes" id="UP001236800">
    <property type="component" value="Chromosome"/>
</dbReference>
<dbReference type="EMBL" id="CP132914">
    <property type="protein sequence ID" value="WMB73903.1"/>
    <property type="molecule type" value="Genomic_DNA"/>
</dbReference>
<accession>A0AA50KEY6</accession>
<evidence type="ECO:0000313" key="1">
    <source>
        <dbReference type="EMBL" id="WMB73903.1"/>
    </source>
</evidence>
<protein>
    <submittedName>
        <fullName evidence="1">Uncharacterized protein</fullName>
    </submittedName>
</protein>
<dbReference type="AlphaFoldDB" id="A0AA50KEY6"/>
<dbReference type="RefSeq" id="WP_306684727.1">
    <property type="nucleotide sequence ID" value="NZ_CP132914.1"/>
</dbReference>
<proteinExistence type="predicted"/>
<organism evidence="1">
    <name type="scientific">Shewanella oncorhynchi</name>
    <dbReference type="NCBI Taxonomy" id="2726434"/>
    <lineage>
        <taxon>Bacteria</taxon>
        <taxon>Pseudomonadati</taxon>
        <taxon>Pseudomonadota</taxon>
        <taxon>Gammaproteobacteria</taxon>
        <taxon>Alteromonadales</taxon>
        <taxon>Shewanellaceae</taxon>
        <taxon>Shewanella</taxon>
    </lineage>
</organism>
<gene>
    <name evidence="1" type="ORF">RA178_04565</name>
</gene>